<dbReference type="GO" id="GO:0071972">
    <property type="term" value="F:peptidoglycan L,D-transpeptidase activity"/>
    <property type="evidence" value="ECO:0007669"/>
    <property type="project" value="TreeGrafter"/>
</dbReference>
<keyword evidence="5" id="KW-0645">Protease</keyword>
<evidence type="ECO:0000256" key="7">
    <source>
        <dbReference type="ARBA" id="ARBA00022801"/>
    </source>
</evidence>
<dbReference type="GO" id="GO:0006508">
    <property type="term" value="P:proteolysis"/>
    <property type="evidence" value="ECO:0007669"/>
    <property type="project" value="UniProtKB-KW"/>
</dbReference>
<dbReference type="GO" id="GO:0071555">
    <property type="term" value="P:cell wall organization"/>
    <property type="evidence" value="ECO:0007669"/>
    <property type="project" value="UniProtKB-KW"/>
</dbReference>
<dbReference type="AlphaFoldDB" id="A0A3B1B5J9"/>
<evidence type="ECO:0000256" key="6">
    <source>
        <dbReference type="ARBA" id="ARBA00022692"/>
    </source>
</evidence>
<evidence type="ECO:0000256" key="9">
    <source>
        <dbReference type="ARBA" id="ARBA00022984"/>
    </source>
</evidence>
<dbReference type="Gene3D" id="3.30.1390.30">
    <property type="entry name" value="Penicillin-binding protein 2a, domain 3"/>
    <property type="match status" value="1"/>
</dbReference>
<sequence>MPESRIKDHATESREFLHRTVVVALVVIVLLGTLVTRLVHLQITNHAHFITLARENRVKLVPLPPTRGLIYDRNGVALAQNRPTHSLEITPERVEDMEQTLADLGAIINISDDDLKRFHRLRKQKRRFDSVPIRVWLDENDVARFAVNRHRFPGVSIQARLLRNYPLGQASAHMLGYVSRINQQELERIDTSNYSGTSHIGKTGIEKTYEDILHGKVGTQQVEVNALGRVIRVLESQPPVPGKDLHLFLDASLQVAATKAFGGKNGAAVAIDPETGGILAMVSTPGFNPNLFVEGISTAAFNSLRNSDDKPLFDRALRGQYPPGSTIKPFMGLAGLETGTIRFKKKKFCNGYYQLPNHGHKYRDWKKQGHGFTDMKKSLVESCDVYYYELSHDLGIDKMSYFLGQFGFGRRTQVDITGELAGLLPSREWKRRSKNKSWFPGETLIVGIGQGYFLATPLQLASATASLATYGAQITPRAVQQIIDPHQIGPEPLPQPVLAQLSIKKKQHWKQIIDSMIEVVEGINGTARKIRTNQYRIAAKTGTAQVFSVKQDEEYDEATVSEKMRDHALFIAFAPVAKPKIAVAVVVEHGGHGGTAAAPIARIIMDHYLLGTTK</sequence>
<protein>
    <submittedName>
        <fullName evidence="16">Peptidoglycan D,D-transpeptidase MrdA</fullName>
        <ecNumber evidence="16">3.4.16.4</ecNumber>
    </submittedName>
</protein>
<evidence type="ECO:0000256" key="10">
    <source>
        <dbReference type="ARBA" id="ARBA00022989"/>
    </source>
</evidence>
<dbReference type="InterPro" id="IPR001460">
    <property type="entry name" value="PCN-bd_Tpept"/>
</dbReference>
<dbReference type="Gene3D" id="3.90.1310.10">
    <property type="entry name" value="Penicillin-binding protein 2a (Domain 2)"/>
    <property type="match status" value="1"/>
</dbReference>
<dbReference type="GO" id="GO:0009002">
    <property type="term" value="F:serine-type D-Ala-D-Ala carboxypeptidase activity"/>
    <property type="evidence" value="ECO:0007669"/>
    <property type="project" value="UniProtKB-EC"/>
</dbReference>
<evidence type="ECO:0000256" key="2">
    <source>
        <dbReference type="ARBA" id="ARBA00004236"/>
    </source>
</evidence>
<evidence type="ECO:0000256" key="13">
    <source>
        <dbReference type="SAM" id="Phobius"/>
    </source>
</evidence>
<keyword evidence="9" id="KW-0573">Peptidoglycan synthesis</keyword>
<dbReference type="EC" id="3.4.16.4" evidence="16"/>
<evidence type="ECO:0000256" key="12">
    <source>
        <dbReference type="ARBA" id="ARBA00023316"/>
    </source>
</evidence>
<keyword evidence="16" id="KW-0121">Carboxypeptidase</keyword>
<dbReference type="PANTHER" id="PTHR30627">
    <property type="entry name" value="PEPTIDOGLYCAN D,D-TRANSPEPTIDASE"/>
    <property type="match status" value="1"/>
</dbReference>
<accession>A0A3B1B5J9</accession>
<dbReference type="InterPro" id="IPR017790">
    <property type="entry name" value="Penicillin-binding_protein_2"/>
</dbReference>
<evidence type="ECO:0000256" key="3">
    <source>
        <dbReference type="ARBA" id="ARBA00022475"/>
    </source>
</evidence>
<proteinExistence type="inferred from homology"/>
<dbReference type="Gene3D" id="3.40.710.10">
    <property type="entry name" value="DD-peptidase/beta-lactamase superfamily"/>
    <property type="match status" value="1"/>
</dbReference>
<keyword evidence="8" id="KW-0133">Cell shape</keyword>
<feature type="domain" description="Penicillin-binding protein transpeptidase" evidence="14">
    <location>
        <begin position="266"/>
        <end position="606"/>
    </location>
</feature>
<dbReference type="GO" id="GO:0009252">
    <property type="term" value="P:peptidoglycan biosynthetic process"/>
    <property type="evidence" value="ECO:0007669"/>
    <property type="project" value="UniProtKB-KW"/>
</dbReference>
<evidence type="ECO:0000313" key="16">
    <source>
        <dbReference type="EMBL" id="VAX11452.1"/>
    </source>
</evidence>
<feature type="domain" description="Penicillin-binding protein dimerisation" evidence="15">
    <location>
        <begin position="63"/>
        <end position="234"/>
    </location>
</feature>
<dbReference type="InterPro" id="IPR050515">
    <property type="entry name" value="Beta-lactam/transpept"/>
</dbReference>
<dbReference type="InterPro" id="IPR012338">
    <property type="entry name" value="Beta-lactam/transpept-like"/>
</dbReference>
<dbReference type="HAMAP" id="MF_02081">
    <property type="entry name" value="MrdA_transpept"/>
    <property type="match status" value="1"/>
</dbReference>
<reference evidence="16" key="1">
    <citation type="submission" date="2018-06" db="EMBL/GenBank/DDBJ databases">
        <authorList>
            <person name="Zhirakovskaya E."/>
        </authorList>
    </citation>
    <scope>NUCLEOTIDE SEQUENCE</scope>
</reference>
<dbReference type="SUPFAM" id="SSF56601">
    <property type="entry name" value="beta-lactamase/transpeptidase-like"/>
    <property type="match status" value="1"/>
</dbReference>
<dbReference type="GO" id="GO:0008360">
    <property type="term" value="P:regulation of cell shape"/>
    <property type="evidence" value="ECO:0007669"/>
    <property type="project" value="UniProtKB-KW"/>
</dbReference>
<dbReference type="Pfam" id="PF00905">
    <property type="entry name" value="Transpeptidase"/>
    <property type="match status" value="1"/>
</dbReference>
<evidence type="ECO:0000259" key="15">
    <source>
        <dbReference type="Pfam" id="PF03717"/>
    </source>
</evidence>
<dbReference type="FunFam" id="3.40.710.10:FF:000024">
    <property type="entry name" value="Penicillin-binding protein 2"/>
    <property type="match status" value="1"/>
</dbReference>
<gene>
    <name evidence="16" type="ORF">MNBD_GAMMA26-2520</name>
</gene>
<dbReference type="InterPro" id="IPR005311">
    <property type="entry name" value="PBP_dimer"/>
</dbReference>
<name>A0A3B1B5J9_9ZZZZ</name>
<evidence type="ECO:0000256" key="1">
    <source>
        <dbReference type="ARBA" id="ARBA00004167"/>
    </source>
</evidence>
<keyword evidence="6 13" id="KW-0812">Transmembrane</keyword>
<dbReference type="PANTHER" id="PTHR30627:SF2">
    <property type="entry name" value="PEPTIDOGLYCAN D,D-TRANSPEPTIDASE MRDA"/>
    <property type="match status" value="1"/>
</dbReference>
<evidence type="ECO:0000259" key="14">
    <source>
        <dbReference type="Pfam" id="PF00905"/>
    </source>
</evidence>
<comment type="subcellular location">
    <subcellularLocation>
        <location evidence="2">Cell membrane</location>
    </subcellularLocation>
    <subcellularLocation>
        <location evidence="1">Membrane</location>
        <topology evidence="1">Single-pass membrane protein</topology>
    </subcellularLocation>
</comment>
<dbReference type="InterPro" id="IPR036138">
    <property type="entry name" value="PBP_dimer_sf"/>
</dbReference>
<keyword evidence="12" id="KW-0961">Cell wall biogenesis/degradation</keyword>
<keyword evidence="10 13" id="KW-1133">Transmembrane helix</keyword>
<organism evidence="16">
    <name type="scientific">hydrothermal vent metagenome</name>
    <dbReference type="NCBI Taxonomy" id="652676"/>
    <lineage>
        <taxon>unclassified sequences</taxon>
        <taxon>metagenomes</taxon>
        <taxon>ecological metagenomes</taxon>
    </lineage>
</organism>
<dbReference type="Pfam" id="PF03717">
    <property type="entry name" value="PBP_dimer"/>
    <property type="match status" value="1"/>
</dbReference>
<dbReference type="GO" id="GO:0008658">
    <property type="term" value="F:penicillin binding"/>
    <property type="evidence" value="ECO:0007669"/>
    <property type="project" value="InterPro"/>
</dbReference>
<keyword evidence="4" id="KW-0997">Cell inner membrane</keyword>
<dbReference type="SUPFAM" id="SSF56519">
    <property type="entry name" value="Penicillin binding protein dimerisation domain"/>
    <property type="match status" value="1"/>
</dbReference>
<feature type="transmembrane region" description="Helical" evidence="13">
    <location>
        <begin position="21"/>
        <end position="39"/>
    </location>
</feature>
<dbReference type="EMBL" id="UOFX01000085">
    <property type="protein sequence ID" value="VAX11452.1"/>
    <property type="molecule type" value="Genomic_DNA"/>
</dbReference>
<dbReference type="GO" id="GO:0005886">
    <property type="term" value="C:plasma membrane"/>
    <property type="evidence" value="ECO:0007669"/>
    <property type="project" value="UniProtKB-SubCell"/>
</dbReference>
<keyword evidence="3" id="KW-1003">Cell membrane</keyword>
<evidence type="ECO:0000256" key="8">
    <source>
        <dbReference type="ARBA" id="ARBA00022960"/>
    </source>
</evidence>
<dbReference type="NCBIfam" id="TIGR03423">
    <property type="entry name" value="pbp2_mrdA"/>
    <property type="match status" value="1"/>
</dbReference>
<keyword evidence="11 13" id="KW-0472">Membrane</keyword>
<keyword evidence="7 16" id="KW-0378">Hydrolase</keyword>
<evidence type="ECO:0000256" key="4">
    <source>
        <dbReference type="ARBA" id="ARBA00022519"/>
    </source>
</evidence>
<evidence type="ECO:0000256" key="11">
    <source>
        <dbReference type="ARBA" id="ARBA00023136"/>
    </source>
</evidence>
<evidence type="ECO:0000256" key="5">
    <source>
        <dbReference type="ARBA" id="ARBA00022670"/>
    </source>
</evidence>